<dbReference type="GO" id="GO:0006457">
    <property type="term" value="P:protein folding"/>
    <property type="evidence" value="ECO:0007669"/>
    <property type="project" value="InterPro"/>
</dbReference>
<reference evidence="7 8" key="1">
    <citation type="submission" date="2012-09" db="EMBL/GenBank/DDBJ databases">
        <authorList>
            <person name="Dupont C.L."/>
            <person name="Rusch D.B."/>
            <person name="Lombardo M.-J."/>
            <person name="Novotny M."/>
            <person name="Yee-Greenbaum J."/>
            <person name="Laskin R."/>
        </authorList>
    </citation>
    <scope>NUCLEOTIDE SEQUENCE [LARGE SCALE GENOMIC DNA]</scope>
    <source>
        <strain evidence="7">SAR86E</strain>
    </source>
</reference>
<organism evidence="7 8">
    <name type="scientific">SAR86 cluster bacterium SAR86E</name>
    <dbReference type="NCBI Taxonomy" id="1208365"/>
    <lineage>
        <taxon>Bacteria</taxon>
        <taxon>Pseudomonadati</taxon>
        <taxon>Pseudomonadota</taxon>
        <taxon>Gammaproteobacteria</taxon>
        <taxon>SAR86 cluster</taxon>
    </lineage>
</organism>
<dbReference type="InterPro" id="IPR044665">
    <property type="entry name" value="E_coli_cyclophilin_A-like"/>
</dbReference>
<evidence type="ECO:0000313" key="7">
    <source>
        <dbReference type="EMBL" id="EKO36206.1"/>
    </source>
</evidence>
<keyword evidence="8" id="KW-1185">Reference proteome</keyword>
<evidence type="ECO:0000313" key="8">
    <source>
        <dbReference type="Proteomes" id="UP000010310"/>
    </source>
</evidence>
<keyword evidence="5" id="KW-0472">Membrane</keyword>
<name>K6GGN8_9GAMM</name>
<dbReference type="PROSITE" id="PS50072">
    <property type="entry name" value="CSA_PPIASE_2"/>
    <property type="match status" value="1"/>
</dbReference>
<keyword evidence="5" id="KW-1133">Transmembrane helix</keyword>
<dbReference type="PANTHER" id="PTHR43246">
    <property type="entry name" value="PEPTIDYL-PROLYL CIS-TRANS ISOMERASE CYP38, CHLOROPLASTIC"/>
    <property type="match status" value="1"/>
</dbReference>
<dbReference type="STRING" id="1208365.B273_0511"/>
<comment type="caution">
    <text evidence="7">The sequence shown here is derived from an EMBL/GenBank/DDBJ whole genome shotgun (WGS) entry which is preliminary data.</text>
</comment>
<comment type="similarity">
    <text evidence="1 4">Belongs to the cyclophilin-type PPIase family.</text>
</comment>
<dbReference type="PRINTS" id="PR00153">
    <property type="entry name" value="CSAPPISMRASE"/>
</dbReference>
<dbReference type="PATRIC" id="fig|1208365.4.peg.1104"/>
<dbReference type="Pfam" id="PF00160">
    <property type="entry name" value="Pro_isomerase"/>
    <property type="match status" value="1"/>
</dbReference>
<accession>K6GGN8</accession>
<dbReference type="InterPro" id="IPR029000">
    <property type="entry name" value="Cyclophilin-like_dom_sf"/>
</dbReference>
<dbReference type="PROSITE" id="PS00170">
    <property type="entry name" value="CSA_PPIASE_1"/>
    <property type="match status" value="1"/>
</dbReference>
<comment type="function">
    <text evidence="4">PPIases accelerate the folding of proteins. It catalyzes the cis-trans isomerization of proline imidic peptide bonds in oligopeptides.</text>
</comment>
<dbReference type="SUPFAM" id="SSF50891">
    <property type="entry name" value="Cyclophilin-like"/>
    <property type="match status" value="1"/>
</dbReference>
<dbReference type="AlphaFoldDB" id="K6GGN8"/>
<keyword evidence="3 4" id="KW-0413">Isomerase</keyword>
<dbReference type="InterPro" id="IPR020892">
    <property type="entry name" value="Cyclophilin-type_PPIase_CS"/>
</dbReference>
<evidence type="ECO:0000256" key="4">
    <source>
        <dbReference type="RuleBase" id="RU363019"/>
    </source>
</evidence>
<dbReference type="GO" id="GO:0003755">
    <property type="term" value="F:peptidyl-prolyl cis-trans isomerase activity"/>
    <property type="evidence" value="ECO:0007669"/>
    <property type="project" value="UniProtKB-UniRule"/>
</dbReference>
<evidence type="ECO:0000256" key="1">
    <source>
        <dbReference type="ARBA" id="ARBA00007365"/>
    </source>
</evidence>
<feature type="domain" description="PPIase cyclophilin-type" evidence="6">
    <location>
        <begin position="39"/>
        <end position="204"/>
    </location>
</feature>
<evidence type="ECO:0000256" key="3">
    <source>
        <dbReference type="ARBA" id="ARBA00023235"/>
    </source>
</evidence>
<gene>
    <name evidence="7" type="ORF">B273_0511</name>
</gene>
<sequence>MSKIQISALIMIVTAVASIFFLSLISQKDQTEYYPEEDQMSLVTISTSAGDIHLELDADNAPITVANFLKLAEDGYYSGTIFHRIIEGFMVQGGGLDENMTPKPTNTDPIQNEANNGLKNDRGSIAMARTMDPHSATGQFFINHKDNDFLNHTAETSQGWGYAVFGSVIDGMDVVDQIALSTTSTVGGYADAPLEPTVINSVTVSE</sequence>
<dbReference type="InterPro" id="IPR002130">
    <property type="entry name" value="Cyclophilin-type_PPIase_dom"/>
</dbReference>
<feature type="transmembrane region" description="Helical" evidence="5">
    <location>
        <begin position="6"/>
        <end position="25"/>
    </location>
</feature>
<evidence type="ECO:0000259" key="6">
    <source>
        <dbReference type="PROSITE" id="PS50072"/>
    </source>
</evidence>
<keyword evidence="5" id="KW-0812">Transmembrane</keyword>
<evidence type="ECO:0000256" key="5">
    <source>
        <dbReference type="SAM" id="Phobius"/>
    </source>
</evidence>
<dbReference type="Gene3D" id="2.40.100.10">
    <property type="entry name" value="Cyclophilin-like"/>
    <property type="match status" value="1"/>
</dbReference>
<dbReference type="EC" id="5.2.1.8" evidence="4"/>
<dbReference type="EMBL" id="AMWX01000012">
    <property type="protein sequence ID" value="EKO36206.1"/>
    <property type="molecule type" value="Genomic_DNA"/>
</dbReference>
<proteinExistence type="inferred from homology"/>
<comment type="catalytic activity">
    <reaction evidence="4">
        <text>[protein]-peptidylproline (omega=180) = [protein]-peptidylproline (omega=0)</text>
        <dbReference type="Rhea" id="RHEA:16237"/>
        <dbReference type="Rhea" id="RHEA-COMP:10747"/>
        <dbReference type="Rhea" id="RHEA-COMP:10748"/>
        <dbReference type="ChEBI" id="CHEBI:83833"/>
        <dbReference type="ChEBI" id="CHEBI:83834"/>
        <dbReference type="EC" id="5.2.1.8"/>
    </reaction>
</comment>
<protein>
    <recommendedName>
        <fullName evidence="4">Peptidyl-prolyl cis-trans isomerase</fullName>
        <shortName evidence="4">PPIase</shortName>
        <ecNumber evidence="4">5.2.1.8</ecNumber>
    </recommendedName>
</protein>
<keyword evidence="2 4" id="KW-0697">Rotamase</keyword>
<evidence type="ECO:0000256" key="2">
    <source>
        <dbReference type="ARBA" id="ARBA00023110"/>
    </source>
</evidence>
<dbReference type="Proteomes" id="UP000010310">
    <property type="component" value="Unassembled WGS sequence"/>
</dbReference>